<dbReference type="InterPro" id="IPR004358">
    <property type="entry name" value="Sig_transdc_His_kin-like_C"/>
</dbReference>
<feature type="domain" description="Histidine kinase" evidence="8">
    <location>
        <begin position="673"/>
        <end position="885"/>
    </location>
</feature>
<evidence type="ECO:0000259" key="9">
    <source>
        <dbReference type="PROSITE" id="PS50112"/>
    </source>
</evidence>
<dbReference type="SMART" id="SM00388">
    <property type="entry name" value="HisKA"/>
    <property type="match status" value="1"/>
</dbReference>
<protein>
    <recommendedName>
        <fullName evidence="2">histidine kinase</fullName>
        <ecNumber evidence="2">2.7.13.3</ecNumber>
    </recommendedName>
</protein>
<evidence type="ECO:0000256" key="6">
    <source>
        <dbReference type="ARBA" id="ARBA00023012"/>
    </source>
</evidence>
<reference evidence="10 11" key="1">
    <citation type="submission" date="2013-04" db="EMBL/GenBank/DDBJ databases">
        <title>The Genome Sequence of Parabacteroides gordonii DSM 23371.</title>
        <authorList>
            <consortium name="The Broad Institute Genomics Platform"/>
            <person name="Earl A."/>
            <person name="Ward D."/>
            <person name="Feldgarden M."/>
            <person name="Gevers D."/>
            <person name="Martens E."/>
            <person name="Sakamoto M."/>
            <person name="Benno Y."/>
            <person name="Suzuki N."/>
            <person name="Matsunaga N."/>
            <person name="Koshihara K."/>
            <person name="Seki M."/>
            <person name="Komiya H."/>
            <person name="Walker B."/>
            <person name="Young S."/>
            <person name="Zeng Q."/>
            <person name="Gargeya S."/>
            <person name="Fitzgerald M."/>
            <person name="Haas B."/>
            <person name="Abouelleil A."/>
            <person name="Allen A.W."/>
            <person name="Alvarado L."/>
            <person name="Arachchi H.M."/>
            <person name="Berlin A.M."/>
            <person name="Chapman S.B."/>
            <person name="Gainer-Dewar J."/>
            <person name="Goldberg J."/>
            <person name="Griggs A."/>
            <person name="Gujja S."/>
            <person name="Hansen M."/>
            <person name="Howarth C."/>
            <person name="Imamovic A."/>
            <person name="Ireland A."/>
            <person name="Larimer J."/>
            <person name="McCowan C."/>
            <person name="Murphy C."/>
            <person name="Pearson M."/>
            <person name="Poon T.W."/>
            <person name="Priest M."/>
            <person name="Roberts A."/>
            <person name="Saif S."/>
            <person name="Shea T."/>
            <person name="Sisk P."/>
            <person name="Sykes S."/>
            <person name="Wortman J."/>
            <person name="Nusbaum C."/>
            <person name="Birren B."/>
        </authorList>
    </citation>
    <scope>NUCLEOTIDE SEQUENCE [LARGE SCALE GENOMIC DNA]</scope>
    <source>
        <strain evidence="10 11">MS-1</strain>
    </source>
</reference>
<evidence type="ECO:0000313" key="11">
    <source>
        <dbReference type="Proteomes" id="UP000033035"/>
    </source>
</evidence>
<keyword evidence="5" id="KW-0418">Kinase</keyword>
<feature type="domain" description="PAS" evidence="9">
    <location>
        <begin position="398"/>
        <end position="439"/>
    </location>
</feature>
<evidence type="ECO:0000256" key="3">
    <source>
        <dbReference type="ARBA" id="ARBA00022553"/>
    </source>
</evidence>
<dbReference type="InterPro" id="IPR035965">
    <property type="entry name" value="PAS-like_dom_sf"/>
</dbReference>
<gene>
    <name evidence="10" type="ORF">HMPREF1536_03057</name>
</gene>
<dbReference type="SMART" id="SM00387">
    <property type="entry name" value="HATPase_c"/>
    <property type="match status" value="1"/>
</dbReference>
<dbReference type="Pfam" id="PF00512">
    <property type="entry name" value="HisKA"/>
    <property type="match status" value="1"/>
</dbReference>
<dbReference type="GO" id="GO:0006355">
    <property type="term" value="P:regulation of DNA-templated transcription"/>
    <property type="evidence" value="ECO:0007669"/>
    <property type="project" value="InterPro"/>
</dbReference>
<evidence type="ECO:0000256" key="4">
    <source>
        <dbReference type="ARBA" id="ARBA00022679"/>
    </source>
</evidence>
<dbReference type="PANTHER" id="PTHR43711:SF31">
    <property type="entry name" value="HISTIDINE KINASE"/>
    <property type="match status" value="1"/>
</dbReference>
<proteinExistence type="predicted"/>
<evidence type="ECO:0000256" key="1">
    <source>
        <dbReference type="ARBA" id="ARBA00000085"/>
    </source>
</evidence>
<dbReference type="AlphaFoldDB" id="A0A0F5JCL8"/>
<dbReference type="InterPro" id="IPR050736">
    <property type="entry name" value="Sensor_HK_Regulatory"/>
</dbReference>
<dbReference type="SMART" id="SM00091">
    <property type="entry name" value="PAS"/>
    <property type="match status" value="1"/>
</dbReference>
<dbReference type="InterPro" id="IPR003661">
    <property type="entry name" value="HisK_dim/P_dom"/>
</dbReference>
<keyword evidence="7" id="KW-1133">Transmembrane helix</keyword>
<dbReference type="InterPro" id="IPR036890">
    <property type="entry name" value="HATPase_C_sf"/>
</dbReference>
<comment type="catalytic activity">
    <reaction evidence="1">
        <text>ATP + protein L-histidine = ADP + protein N-phospho-L-histidine.</text>
        <dbReference type="EC" id="2.7.13.3"/>
    </reaction>
</comment>
<evidence type="ECO:0000256" key="7">
    <source>
        <dbReference type="SAM" id="Phobius"/>
    </source>
</evidence>
<dbReference type="Pfam" id="PF00989">
    <property type="entry name" value="PAS"/>
    <property type="match status" value="1"/>
</dbReference>
<keyword evidence="11" id="KW-1185">Reference proteome</keyword>
<dbReference type="SUPFAM" id="SSF47384">
    <property type="entry name" value="Homodimeric domain of signal transducing histidine kinase"/>
    <property type="match status" value="1"/>
</dbReference>
<dbReference type="PATRIC" id="fig|1203610.3.peg.3123"/>
<dbReference type="Gene3D" id="3.30.565.10">
    <property type="entry name" value="Histidine kinase-like ATPase, C-terminal domain"/>
    <property type="match status" value="1"/>
</dbReference>
<keyword evidence="3" id="KW-0597">Phosphoprotein</keyword>
<feature type="transmembrane region" description="Helical" evidence="7">
    <location>
        <begin position="358"/>
        <end position="378"/>
    </location>
</feature>
<dbReference type="InterPro" id="IPR003594">
    <property type="entry name" value="HATPase_dom"/>
</dbReference>
<dbReference type="SUPFAM" id="SSF55874">
    <property type="entry name" value="ATPase domain of HSP90 chaperone/DNA topoisomerase II/histidine kinase"/>
    <property type="match status" value="1"/>
</dbReference>
<dbReference type="GO" id="GO:0000155">
    <property type="term" value="F:phosphorelay sensor kinase activity"/>
    <property type="evidence" value="ECO:0007669"/>
    <property type="project" value="InterPro"/>
</dbReference>
<evidence type="ECO:0000256" key="2">
    <source>
        <dbReference type="ARBA" id="ARBA00012438"/>
    </source>
</evidence>
<organism evidence="10 11">
    <name type="scientific">Parabacteroides gordonii MS-1 = DSM 23371</name>
    <dbReference type="NCBI Taxonomy" id="1203610"/>
    <lineage>
        <taxon>Bacteria</taxon>
        <taxon>Pseudomonadati</taxon>
        <taxon>Bacteroidota</taxon>
        <taxon>Bacteroidia</taxon>
        <taxon>Bacteroidales</taxon>
        <taxon>Tannerellaceae</taxon>
        <taxon>Parabacteroides</taxon>
    </lineage>
</organism>
<dbReference type="NCBIfam" id="TIGR00229">
    <property type="entry name" value="sensory_box"/>
    <property type="match status" value="1"/>
</dbReference>
<keyword evidence="7" id="KW-0472">Membrane</keyword>
<evidence type="ECO:0000313" key="10">
    <source>
        <dbReference type="EMBL" id="KKB55586.1"/>
    </source>
</evidence>
<dbReference type="InterPro" id="IPR036097">
    <property type="entry name" value="HisK_dim/P_sf"/>
</dbReference>
<dbReference type="PRINTS" id="PR00344">
    <property type="entry name" value="BCTRLSENSOR"/>
</dbReference>
<dbReference type="EC" id="2.7.13.3" evidence="2"/>
<dbReference type="CDD" id="cd00082">
    <property type="entry name" value="HisKA"/>
    <property type="match status" value="1"/>
</dbReference>
<dbReference type="SUPFAM" id="SSF55785">
    <property type="entry name" value="PYP-like sensor domain (PAS domain)"/>
    <property type="match status" value="1"/>
</dbReference>
<dbReference type="Gene3D" id="1.10.287.130">
    <property type="match status" value="1"/>
</dbReference>
<dbReference type="EMBL" id="AQHW01000015">
    <property type="protein sequence ID" value="KKB55586.1"/>
    <property type="molecule type" value="Genomic_DNA"/>
</dbReference>
<accession>A0A0F5JCL8</accession>
<evidence type="ECO:0000256" key="5">
    <source>
        <dbReference type="ARBA" id="ARBA00022777"/>
    </source>
</evidence>
<dbReference type="Pfam" id="PF02518">
    <property type="entry name" value="HATPase_c"/>
    <property type="match status" value="1"/>
</dbReference>
<keyword evidence="4" id="KW-0808">Transferase</keyword>
<sequence length="888" mass="102429">MLESLLPSNVFAEPFLEEEEYRVLCIQSSGNPKIEKKRRLLVEEAFDKADIPISLNYLFLRTHDVQVENIRKLLEENLDTYQETPPDVILAFNDDALRYLIQSGHPIARQTPIVFSNVILPADTLDKYPLITGQLETIDYRQAYELGKQLFGEVEEVQVAYGFQREEYLLIDTARKQLADIPECAFVRNFYQYGPAGARIDTIRDPDTIGRPLTVAFDLPTVWEYDQFYRYYKNNTPIRHFGIKARGEYIYVDFLDYQLHPFIGVTNAYFSDEGFADLVPHGVIGGYFNRVEPQTEKAVETALRILEGEPAESIPIDTGVRTPVFDWKLMQHWGISKSQLPDGSMVVNRPFMEKYKKMFIAGGIFGIVLITLFIIYLIRITRNANFGRTSSQKKLDEEQERMQRMINTISDFIISMDCRGMIVSINPAARRLLGVEQENEELNEIHFCSLVKLSPRYKHDAFWLQKLVNRSVETHERECLPEGSLLELYDGRSLQVTGSVRALYVNGEHVGTLLAFRDCTDKLRKEQFLEFCMAAGDVYTWQVDMKKQQVIFHESFFVTNGIDRDVPVLSKEEFLDMLHPDDSELKNGGLERLLRTPDINKSKVQLRMKLPAGYVWFEFRITSMPGGVNNPEDIRLFGICLSIQKQKETEADMQNILKRAEESNRIKSEFLANMSHEIRTPLNAIVGFSSIINEVEEEERSQFLELISKNCDMLLQTINDILDISRVESGYPFQYKVCYLKRFLSELWSEELPRFEQTNVNFFLKMPEEECIMETDLFRLKQLLVQLIKNACNFTSEGSVTLGYRYKESDSSVTIYVRDTGIGIAQEDREVAFERFYKLDKFTSGGGLGLSLCKEITQRFNGTIRITDGLHGKGTCVLVELPVHQVQQ</sequence>
<dbReference type="PROSITE" id="PS50112">
    <property type="entry name" value="PAS"/>
    <property type="match status" value="1"/>
</dbReference>
<dbReference type="HOGENOM" id="CLU_000445_38_3_10"/>
<keyword evidence="7" id="KW-0812">Transmembrane</keyword>
<comment type="caution">
    <text evidence="10">The sequence shown here is derived from an EMBL/GenBank/DDBJ whole genome shotgun (WGS) entry which is preliminary data.</text>
</comment>
<dbReference type="CDD" id="cd00130">
    <property type="entry name" value="PAS"/>
    <property type="match status" value="1"/>
</dbReference>
<keyword evidence="6" id="KW-0902">Two-component regulatory system</keyword>
<dbReference type="STRING" id="1203610.HMPREF1536_03057"/>
<dbReference type="Proteomes" id="UP000033035">
    <property type="component" value="Unassembled WGS sequence"/>
</dbReference>
<dbReference type="InterPro" id="IPR013767">
    <property type="entry name" value="PAS_fold"/>
</dbReference>
<dbReference type="InterPro" id="IPR005467">
    <property type="entry name" value="His_kinase_dom"/>
</dbReference>
<dbReference type="Gene3D" id="3.30.450.20">
    <property type="entry name" value="PAS domain"/>
    <property type="match status" value="2"/>
</dbReference>
<dbReference type="PROSITE" id="PS50109">
    <property type="entry name" value="HIS_KIN"/>
    <property type="match status" value="1"/>
</dbReference>
<evidence type="ECO:0000259" key="8">
    <source>
        <dbReference type="PROSITE" id="PS50109"/>
    </source>
</evidence>
<dbReference type="PANTHER" id="PTHR43711">
    <property type="entry name" value="TWO-COMPONENT HISTIDINE KINASE"/>
    <property type="match status" value="1"/>
</dbReference>
<name>A0A0F5JCL8_9BACT</name>
<dbReference type="InterPro" id="IPR000014">
    <property type="entry name" value="PAS"/>
</dbReference>